<evidence type="ECO:0000313" key="1">
    <source>
        <dbReference type="EMBL" id="GAK75740.1"/>
    </source>
</evidence>
<keyword evidence="2" id="KW-0560">Oxidoreductase</keyword>
<protein>
    <submittedName>
        <fullName evidence="1">Conserved domain protein</fullName>
    </submittedName>
    <submittedName>
        <fullName evidence="2">Glutamate synthase large chain</fullName>
        <ecNumber evidence="2">1.4.1.13</ecNumber>
    </submittedName>
</protein>
<dbReference type="Proteomes" id="UP000029647">
    <property type="component" value="Unassembled WGS sequence"/>
</dbReference>
<accession>A0A081D9Z4</accession>
<dbReference type="EMBL" id="BBLG01000002">
    <property type="protein sequence ID" value="GAK75740.1"/>
    <property type="molecule type" value="Genomic_DNA"/>
</dbReference>
<comment type="caution">
    <text evidence="1">The sequence shown here is derived from an EMBL/GenBank/DDBJ whole genome shotgun (WGS) entry which is preliminary data.</text>
</comment>
<proteinExistence type="predicted"/>
<evidence type="ECO:0000313" key="3">
    <source>
        <dbReference type="Proteomes" id="UP000028980"/>
    </source>
</evidence>
<organism evidence="1 3">
    <name type="scientific">Nonlabens ulvanivorans</name>
    <name type="common">Persicivirga ulvanivorans</name>
    <dbReference type="NCBI Taxonomy" id="906888"/>
    <lineage>
        <taxon>Bacteria</taxon>
        <taxon>Pseudomonadati</taxon>
        <taxon>Bacteroidota</taxon>
        <taxon>Flavobacteriia</taxon>
        <taxon>Flavobacteriales</taxon>
        <taxon>Flavobacteriaceae</taxon>
        <taxon>Nonlabens</taxon>
    </lineage>
</organism>
<sequence>MNKTININLAGLFFHIDEDAYNKLQKYLAAVRRSFSGMQGSEEIMADIESRVAELF</sequence>
<name>A0A081D9Z4_NONUL</name>
<evidence type="ECO:0000313" key="4">
    <source>
        <dbReference type="Proteomes" id="UP000029647"/>
    </source>
</evidence>
<dbReference type="EMBL" id="BBNT01000005">
    <property type="protein sequence ID" value="GAL75467.1"/>
    <property type="molecule type" value="Genomic_DNA"/>
</dbReference>
<evidence type="ECO:0000313" key="2">
    <source>
        <dbReference type="EMBL" id="GAL75467.1"/>
    </source>
</evidence>
<dbReference type="EC" id="1.4.1.13" evidence="2"/>
<dbReference type="Proteomes" id="UP000028980">
    <property type="component" value="Unassembled WGS sequence"/>
</dbReference>
<reference evidence="3 4" key="1">
    <citation type="journal article" date="2014" name="Genome Announc.">
        <title>Draft Genome Sequences of Marine Flavobacterium Nonlabens Strains NR17, NR24, NR27, NR32, NR33, and Ara13.</title>
        <authorList>
            <person name="Nakanishi M."/>
            <person name="Meirelles P."/>
            <person name="Suzuki R."/>
            <person name="Takatani N."/>
            <person name="Mino S."/>
            <person name="Suda W."/>
            <person name="Oshima K."/>
            <person name="Hattori M."/>
            <person name="Ohkuma M."/>
            <person name="Hosokawa M."/>
            <person name="Miyashita K."/>
            <person name="Thompson F.L."/>
            <person name="Niwa A."/>
            <person name="Sawabe T."/>
            <person name="Sawabe T."/>
        </authorList>
    </citation>
    <scope>NUCLEOTIDE SEQUENCE [LARGE SCALE GENOMIC DNA]</scope>
    <source>
        <strain evidence="2">JCM 19275</strain>
        <strain evidence="1">JCM 19296</strain>
        <strain evidence="4">JCM19275</strain>
        <strain evidence="3">JCM19296</strain>
    </source>
</reference>
<dbReference type="GO" id="GO:0004355">
    <property type="term" value="F:glutamate synthase (NADPH) activity"/>
    <property type="evidence" value="ECO:0007669"/>
    <property type="project" value="UniProtKB-EC"/>
</dbReference>
<dbReference type="AlphaFoldDB" id="A0A081D9Z4"/>
<gene>
    <name evidence="2" type="ORF">JCM19275_1918</name>
    <name evidence="1" type="ORF">JCM19296_1332</name>
</gene>